<reference evidence="1" key="1">
    <citation type="submission" date="2021-06" db="EMBL/GenBank/DDBJ databases">
        <title>Parelaphostrongylus tenuis whole genome reference sequence.</title>
        <authorList>
            <person name="Garwood T.J."/>
            <person name="Larsen P.A."/>
            <person name="Fountain-Jones N.M."/>
            <person name="Garbe J.R."/>
            <person name="Macchietto M.G."/>
            <person name="Kania S.A."/>
            <person name="Gerhold R.W."/>
            <person name="Richards J.E."/>
            <person name="Wolf T.M."/>
        </authorList>
    </citation>
    <scope>NUCLEOTIDE SEQUENCE</scope>
    <source>
        <strain evidence="1">MNPRO001-30</strain>
        <tissue evidence="1">Meninges</tissue>
    </source>
</reference>
<dbReference type="Proteomes" id="UP001196413">
    <property type="component" value="Unassembled WGS sequence"/>
</dbReference>
<evidence type="ECO:0000313" key="2">
    <source>
        <dbReference type="Proteomes" id="UP001196413"/>
    </source>
</evidence>
<comment type="caution">
    <text evidence="1">The sequence shown here is derived from an EMBL/GenBank/DDBJ whole genome shotgun (WGS) entry which is preliminary data.</text>
</comment>
<sequence length="108" mass="12012">MSCAFVEDCSQLHTGTIQISKATAYTMFSIIESIKAISQTFADCRRMLLECSQMACQQWRCHCLALIERARLSAQASGDIQRAAAFHIAIQCLLGSESRTRLCIVVLH</sequence>
<evidence type="ECO:0000313" key="1">
    <source>
        <dbReference type="EMBL" id="KAJ1356956.1"/>
    </source>
</evidence>
<protein>
    <submittedName>
        <fullName evidence="1">Uncharacterized protein</fullName>
    </submittedName>
</protein>
<dbReference type="AlphaFoldDB" id="A0AAD5MZL7"/>
<organism evidence="1 2">
    <name type="scientific">Parelaphostrongylus tenuis</name>
    <name type="common">Meningeal worm</name>
    <dbReference type="NCBI Taxonomy" id="148309"/>
    <lineage>
        <taxon>Eukaryota</taxon>
        <taxon>Metazoa</taxon>
        <taxon>Ecdysozoa</taxon>
        <taxon>Nematoda</taxon>
        <taxon>Chromadorea</taxon>
        <taxon>Rhabditida</taxon>
        <taxon>Rhabditina</taxon>
        <taxon>Rhabditomorpha</taxon>
        <taxon>Strongyloidea</taxon>
        <taxon>Metastrongylidae</taxon>
        <taxon>Parelaphostrongylus</taxon>
    </lineage>
</organism>
<gene>
    <name evidence="1" type="ORF">KIN20_014946</name>
</gene>
<keyword evidence="2" id="KW-1185">Reference proteome</keyword>
<name>A0AAD5MZL7_PARTN</name>
<accession>A0AAD5MZL7</accession>
<dbReference type="EMBL" id="JAHQIW010002976">
    <property type="protein sequence ID" value="KAJ1356956.1"/>
    <property type="molecule type" value="Genomic_DNA"/>
</dbReference>
<proteinExistence type="predicted"/>